<keyword evidence="4" id="KW-1185">Reference proteome</keyword>
<feature type="region of interest" description="Disordered" evidence="1">
    <location>
        <begin position="1"/>
        <end position="21"/>
    </location>
</feature>
<evidence type="ECO:0000256" key="1">
    <source>
        <dbReference type="SAM" id="MobiDB-lite"/>
    </source>
</evidence>
<reference evidence="2 3" key="1">
    <citation type="journal article" date="2010" name="Nature">
        <title>Genome sequencing and analysis of the model grass Brachypodium distachyon.</title>
        <authorList>
            <consortium name="International Brachypodium Initiative"/>
        </authorList>
    </citation>
    <scope>NUCLEOTIDE SEQUENCE [LARGE SCALE GENOMIC DNA]</scope>
    <source>
        <strain evidence="2 3">Bd21</strain>
    </source>
</reference>
<dbReference type="Gramene" id="PNT65025">
    <property type="protein sequence ID" value="PNT65025"/>
    <property type="gene ID" value="BRADI_4g36405v3"/>
</dbReference>
<dbReference type="InParanoid" id="A0A2K2CSL3"/>
<proteinExistence type="predicted"/>
<sequence length="157" mass="17981">MPCKARGVVSGASDKRSGTSDRSPLPFHHLARRLFSFFLFRRRRLLARATASTRHSPLFSCRIVLIWPFACRSPQWRIGDGVYRTYAVALRRFRPWLAWNTDEWRSLLFATLRSCLPTLLSEEEKWQNDTVGLGSRVGFDLTSPGTAVNAPTVRTRL</sequence>
<accession>A0A2K2CSL3</accession>
<dbReference type="Proteomes" id="UP000008810">
    <property type="component" value="Chromosome 4"/>
</dbReference>
<reference evidence="2" key="2">
    <citation type="submission" date="2017-06" db="EMBL/GenBank/DDBJ databases">
        <title>WGS assembly of Brachypodium distachyon.</title>
        <authorList>
            <consortium name="The International Brachypodium Initiative"/>
            <person name="Lucas S."/>
            <person name="Harmon-Smith M."/>
            <person name="Lail K."/>
            <person name="Tice H."/>
            <person name="Grimwood J."/>
            <person name="Bruce D."/>
            <person name="Barry K."/>
            <person name="Shu S."/>
            <person name="Lindquist E."/>
            <person name="Wang M."/>
            <person name="Pitluck S."/>
            <person name="Vogel J.P."/>
            <person name="Garvin D.F."/>
            <person name="Mockler T.C."/>
            <person name="Schmutz J."/>
            <person name="Rokhsar D."/>
            <person name="Bevan M.W."/>
        </authorList>
    </citation>
    <scope>NUCLEOTIDE SEQUENCE</scope>
    <source>
        <strain evidence="2">Bd21</strain>
    </source>
</reference>
<name>A0A2K2CSL3_BRADI</name>
<dbReference type="AlphaFoldDB" id="A0A2K2CSL3"/>
<protein>
    <submittedName>
        <fullName evidence="2 3">Uncharacterized protein</fullName>
    </submittedName>
</protein>
<evidence type="ECO:0000313" key="4">
    <source>
        <dbReference type="Proteomes" id="UP000008810"/>
    </source>
</evidence>
<organism evidence="2">
    <name type="scientific">Brachypodium distachyon</name>
    <name type="common">Purple false brome</name>
    <name type="synonym">Trachynia distachya</name>
    <dbReference type="NCBI Taxonomy" id="15368"/>
    <lineage>
        <taxon>Eukaryota</taxon>
        <taxon>Viridiplantae</taxon>
        <taxon>Streptophyta</taxon>
        <taxon>Embryophyta</taxon>
        <taxon>Tracheophyta</taxon>
        <taxon>Spermatophyta</taxon>
        <taxon>Magnoliopsida</taxon>
        <taxon>Liliopsida</taxon>
        <taxon>Poales</taxon>
        <taxon>Poaceae</taxon>
        <taxon>BOP clade</taxon>
        <taxon>Pooideae</taxon>
        <taxon>Stipodae</taxon>
        <taxon>Brachypodieae</taxon>
        <taxon>Brachypodium</taxon>
    </lineage>
</organism>
<dbReference type="EMBL" id="CM000883">
    <property type="protein sequence ID" value="PNT65025.1"/>
    <property type="molecule type" value="Genomic_DNA"/>
</dbReference>
<evidence type="ECO:0000313" key="2">
    <source>
        <dbReference type="EMBL" id="PNT65025.1"/>
    </source>
</evidence>
<evidence type="ECO:0000313" key="3">
    <source>
        <dbReference type="EnsemblPlants" id="PNT65025"/>
    </source>
</evidence>
<dbReference type="EnsemblPlants" id="PNT65025">
    <property type="protein sequence ID" value="PNT65025"/>
    <property type="gene ID" value="BRADI_4g36405v3"/>
</dbReference>
<reference evidence="3" key="3">
    <citation type="submission" date="2018-08" db="UniProtKB">
        <authorList>
            <consortium name="EnsemblPlants"/>
        </authorList>
    </citation>
    <scope>IDENTIFICATION</scope>
    <source>
        <strain evidence="3">cv. Bd21</strain>
    </source>
</reference>
<gene>
    <name evidence="2" type="ORF">BRADI_4g36405v3</name>
</gene>